<feature type="binding site" evidence="3">
    <location>
        <position position="69"/>
    </location>
    <ligand>
        <name>Cu cation</name>
        <dbReference type="ChEBI" id="CHEBI:23378"/>
    </ligand>
</feature>
<dbReference type="AlphaFoldDB" id="A0A7Z0VIK4"/>
<feature type="signal peptide" evidence="5">
    <location>
        <begin position="1"/>
        <end position="18"/>
    </location>
</feature>
<sequence>MFRIIFFSFTLLILFSSAASDEMAQKDEILSSRSESPGGDFVLYSSQGKVSLKQFRGKVVLLYFGYTKCPDVCPTSLSIIAQALNELSEEELKSVHGVFISVDPKRDDVQVLDEYVRHFHPNLVGVTGSEGEVTEVARRYGAQYEEVALEGSDFGYAVNHSSVTYLITPEGDLRFMLPHQTPAFVILEAIRYLLADTM</sequence>
<dbReference type="FunFam" id="3.40.30.10:FF:000013">
    <property type="entry name" value="Blast:Protein SCO1 homolog, mitochondrial"/>
    <property type="match status" value="1"/>
</dbReference>
<organism evidence="7 8">
    <name type="scientific">Candidatus Thiodiazotropha endolucinida</name>
    <dbReference type="NCBI Taxonomy" id="1655433"/>
    <lineage>
        <taxon>Bacteria</taxon>
        <taxon>Pseudomonadati</taxon>
        <taxon>Pseudomonadota</taxon>
        <taxon>Gammaproteobacteria</taxon>
        <taxon>Chromatiales</taxon>
        <taxon>Sedimenticolaceae</taxon>
        <taxon>Candidatus Thiodiazotropha</taxon>
    </lineage>
</organism>
<feature type="binding site" evidence="3">
    <location>
        <position position="160"/>
    </location>
    <ligand>
        <name>Cu cation</name>
        <dbReference type="ChEBI" id="CHEBI:23378"/>
    </ligand>
</feature>
<proteinExistence type="inferred from homology"/>
<evidence type="ECO:0000256" key="4">
    <source>
        <dbReference type="PIRSR" id="PIRSR603782-2"/>
    </source>
</evidence>
<feature type="disulfide bond" description="Redox-active" evidence="4">
    <location>
        <begin position="69"/>
        <end position="73"/>
    </location>
</feature>
<dbReference type="GO" id="GO:0046872">
    <property type="term" value="F:metal ion binding"/>
    <property type="evidence" value="ECO:0007669"/>
    <property type="project" value="UniProtKB-KW"/>
</dbReference>
<dbReference type="PANTHER" id="PTHR12151:SF25">
    <property type="entry name" value="LINALOOL DEHYDRATASE_ISOMERASE DOMAIN-CONTAINING PROTEIN"/>
    <property type="match status" value="1"/>
</dbReference>
<keyword evidence="4" id="KW-1015">Disulfide bond</keyword>
<dbReference type="InterPro" id="IPR013766">
    <property type="entry name" value="Thioredoxin_domain"/>
</dbReference>
<evidence type="ECO:0000313" key="8">
    <source>
        <dbReference type="Proteomes" id="UP000094769"/>
    </source>
</evidence>
<dbReference type="PROSITE" id="PS51352">
    <property type="entry name" value="THIOREDOXIN_2"/>
    <property type="match status" value="1"/>
</dbReference>
<dbReference type="SUPFAM" id="SSF52833">
    <property type="entry name" value="Thioredoxin-like"/>
    <property type="match status" value="1"/>
</dbReference>
<dbReference type="InterPro" id="IPR036249">
    <property type="entry name" value="Thioredoxin-like_sf"/>
</dbReference>
<gene>
    <name evidence="7" type="ORF">CODIS_34780</name>
</gene>
<dbReference type="CDD" id="cd02968">
    <property type="entry name" value="SCO"/>
    <property type="match status" value="1"/>
</dbReference>
<dbReference type="Pfam" id="PF02630">
    <property type="entry name" value="SCO1-SenC"/>
    <property type="match status" value="1"/>
</dbReference>
<evidence type="ECO:0000256" key="1">
    <source>
        <dbReference type="ARBA" id="ARBA00010996"/>
    </source>
</evidence>
<feature type="domain" description="Thioredoxin" evidence="6">
    <location>
        <begin position="32"/>
        <end position="195"/>
    </location>
</feature>
<keyword evidence="2 3" id="KW-0186">Copper</keyword>
<evidence type="ECO:0000256" key="5">
    <source>
        <dbReference type="SAM" id="SignalP"/>
    </source>
</evidence>
<accession>A0A7Z0VIK4</accession>
<keyword evidence="5" id="KW-0732">Signal</keyword>
<dbReference type="PANTHER" id="PTHR12151">
    <property type="entry name" value="ELECTRON TRANSPORT PROTIN SCO1/SENC FAMILY MEMBER"/>
    <property type="match status" value="1"/>
</dbReference>
<feature type="chain" id="PRO_5031483466" description="Thioredoxin domain-containing protein" evidence="5">
    <location>
        <begin position="19"/>
        <end position="198"/>
    </location>
</feature>
<evidence type="ECO:0000313" key="7">
    <source>
        <dbReference type="EMBL" id="ODJ86283.1"/>
    </source>
</evidence>
<dbReference type="RefSeq" id="WP_069127217.1">
    <property type="nucleotide sequence ID" value="NZ_MARB01000024.1"/>
</dbReference>
<name>A0A7Z0VIK4_9GAMM</name>
<keyword evidence="8" id="KW-1185">Reference proteome</keyword>
<reference evidence="7 8" key="1">
    <citation type="submission" date="2016-06" db="EMBL/GenBank/DDBJ databases">
        <title>Genome sequence of endosymbiont of Candidatus Endolucinida thiodiazotropha.</title>
        <authorList>
            <person name="Poehlein A."/>
            <person name="Koenig S."/>
            <person name="Heiden S.E."/>
            <person name="Thuermer A."/>
            <person name="Voget S."/>
            <person name="Daniel R."/>
            <person name="Markert S."/>
            <person name="Gros O."/>
            <person name="Schweder T."/>
        </authorList>
    </citation>
    <scope>NUCLEOTIDE SEQUENCE [LARGE SCALE GENOMIC DNA]</scope>
    <source>
        <strain evidence="7 8">COS</strain>
    </source>
</reference>
<dbReference type="InterPro" id="IPR003782">
    <property type="entry name" value="SCO1/SenC"/>
</dbReference>
<feature type="binding site" evidence="3">
    <location>
        <position position="73"/>
    </location>
    <ligand>
        <name>Cu cation</name>
        <dbReference type="ChEBI" id="CHEBI:23378"/>
    </ligand>
</feature>
<dbReference type="Gene3D" id="3.40.30.10">
    <property type="entry name" value="Glutaredoxin"/>
    <property type="match status" value="1"/>
</dbReference>
<evidence type="ECO:0000259" key="6">
    <source>
        <dbReference type="PROSITE" id="PS51352"/>
    </source>
</evidence>
<protein>
    <recommendedName>
        <fullName evidence="6">Thioredoxin domain-containing protein</fullName>
    </recommendedName>
</protein>
<comment type="similarity">
    <text evidence="1">Belongs to the SCO1/2 family.</text>
</comment>
<dbReference type="EMBL" id="MARB01000024">
    <property type="protein sequence ID" value="ODJ86283.1"/>
    <property type="molecule type" value="Genomic_DNA"/>
</dbReference>
<evidence type="ECO:0000256" key="2">
    <source>
        <dbReference type="ARBA" id="ARBA00023008"/>
    </source>
</evidence>
<evidence type="ECO:0000256" key="3">
    <source>
        <dbReference type="PIRSR" id="PIRSR603782-1"/>
    </source>
</evidence>
<comment type="caution">
    <text evidence="7">The sequence shown here is derived from an EMBL/GenBank/DDBJ whole genome shotgun (WGS) entry which is preliminary data.</text>
</comment>
<dbReference type="Proteomes" id="UP000094769">
    <property type="component" value="Unassembled WGS sequence"/>
</dbReference>
<keyword evidence="3" id="KW-0479">Metal-binding</keyword>